<name>A0ABT1CYU8_9PROT</name>
<dbReference type="Gene3D" id="3.30.1910.20">
    <property type="entry name" value="asparaginyl-tRNA synthetase, N-terminal domain"/>
    <property type="match status" value="1"/>
</dbReference>
<organism evidence="1 2">
    <name type="scientific">Siccirubricoccus soli</name>
    <dbReference type="NCBI Taxonomy" id="2899147"/>
    <lineage>
        <taxon>Bacteria</taxon>
        <taxon>Pseudomonadati</taxon>
        <taxon>Pseudomonadota</taxon>
        <taxon>Alphaproteobacteria</taxon>
        <taxon>Acetobacterales</taxon>
        <taxon>Roseomonadaceae</taxon>
        <taxon>Siccirubricoccus</taxon>
    </lineage>
</organism>
<sequence length="348" mass="35510">MVYKVDNSTSVPVMPTPGAAGTGGWFTPGNPLASIPATRVPADWCNMVQAELLNVISAAGISPDKSKQDQLLTAMRKLGRFKLQGATTLYVTSTGNDTTGDGSVSAPFASVTGAWDYLIKNIDVNGQTVTIQVAEGTYTAGASLTGQPVGATSQLIAIQGNTANPAACSINASVGNGFTANFGAKASIRGFKVTAPQNPADFTSRGCGIAAVNGSFLLFRDMDFGTCSDAHIRCEFGSIIGMNAVAANSAPYSISGNANNHIFVGQASVVNLNGAIITLSGSRAFSVFANSYFGLILSSLNSFIGTVGSTTGQRYVSAWNGVIATNGSGANHFPGSIAGVSQTGGQYN</sequence>
<evidence type="ECO:0000313" key="1">
    <source>
        <dbReference type="EMBL" id="MCO6414826.1"/>
    </source>
</evidence>
<proteinExistence type="predicted"/>
<protein>
    <submittedName>
        <fullName evidence="1">DUF1565 domain-containing protein</fullName>
    </submittedName>
</protein>
<dbReference type="RefSeq" id="WP_252951413.1">
    <property type="nucleotide sequence ID" value="NZ_JAFIRR010000008.1"/>
</dbReference>
<evidence type="ECO:0000313" key="2">
    <source>
        <dbReference type="Proteomes" id="UP001523392"/>
    </source>
</evidence>
<dbReference type="InterPro" id="IPR011050">
    <property type="entry name" value="Pectin_lyase_fold/virulence"/>
</dbReference>
<dbReference type="SUPFAM" id="SSF51126">
    <property type="entry name" value="Pectin lyase-like"/>
    <property type="match status" value="1"/>
</dbReference>
<gene>
    <name evidence="1" type="ORF">JYK14_01350</name>
</gene>
<comment type="caution">
    <text evidence="1">The sequence shown here is derived from an EMBL/GenBank/DDBJ whole genome shotgun (WGS) entry which is preliminary data.</text>
</comment>
<keyword evidence="2" id="KW-1185">Reference proteome</keyword>
<dbReference type="EMBL" id="JAFIRR010000008">
    <property type="protein sequence ID" value="MCO6414826.1"/>
    <property type="molecule type" value="Genomic_DNA"/>
</dbReference>
<reference evidence="1 2" key="1">
    <citation type="submission" date="2021-12" db="EMBL/GenBank/DDBJ databases">
        <title>Siccirubricoccus leaddurans sp. nov., a high concentration Zn2+ tolerance bacterium.</title>
        <authorList>
            <person name="Cao Y."/>
        </authorList>
    </citation>
    <scope>NUCLEOTIDE SEQUENCE [LARGE SCALE GENOMIC DNA]</scope>
    <source>
        <strain evidence="1 2">KC 17139</strain>
    </source>
</reference>
<dbReference type="Proteomes" id="UP001523392">
    <property type="component" value="Unassembled WGS sequence"/>
</dbReference>
<accession>A0ABT1CYU8</accession>